<sequence length="52" mass="5779">MRTRLTQIAQILQLDLSTFDGRARAWAALRATSREKAETPPLISPRLGTLDA</sequence>
<reference evidence="1 2" key="1">
    <citation type="submission" date="2021-03" db="EMBL/GenBank/DDBJ databases">
        <title>Sequencing the genomes of 1000 actinobacteria strains.</title>
        <authorList>
            <person name="Klenk H.-P."/>
        </authorList>
    </citation>
    <scope>NUCLEOTIDE SEQUENCE [LARGE SCALE GENOMIC DNA]</scope>
    <source>
        <strain evidence="1 2">DSM 24221</strain>
    </source>
</reference>
<keyword evidence="1" id="KW-0238">DNA-binding</keyword>
<accession>A0ABS4ZIN1</accession>
<name>A0ABS4ZIN1_9MICO</name>
<evidence type="ECO:0000313" key="2">
    <source>
        <dbReference type="Proteomes" id="UP001519362"/>
    </source>
</evidence>
<protein>
    <submittedName>
        <fullName evidence="1">DNA-binding PucR family transcriptional regulator</fullName>
    </submittedName>
</protein>
<dbReference type="GO" id="GO:0003677">
    <property type="term" value="F:DNA binding"/>
    <property type="evidence" value="ECO:0007669"/>
    <property type="project" value="UniProtKB-KW"/>
</dbReference>
<gene>
    <name evidence="1" type="ORF">JOF34_001730</name>
</gene>
<organism evidence="1 2">
    <name type="scientific">Microbacterium amylolyticum</name>
    <dbReference type="NCBI Taxonomy" id="936337"/>
    <lineage>
        <taxon>Bacteria</taxon>
        <taxon>Bacillati</taxon>
        <taxon>Actinomycetota</taxon>
        <taxon>Actinomycetes</taxon>
        <taxon>Micrococcales</taxon>
        <taxon>Microbacteriaceae</taxon>
        <taxon>Microbacterium</taxon>
    </lineage>
</organism>
<proteinExistence type="predicted"/>
<dbReference type="Proteomes" id="UP001519362">
    <property type="component" value="Unassembled WGS sequence"/>
</dbReference>
<dbReference type="EMBL" id="JAGIOL010000001">
    <property type="protein sequence ID" value="MBP2437144.1"/>
    <property type="molecule type" value="Genomic_DNA"/>
</dbReference>
<evidence type="ECO:0000313" key="1">
    <source>
        <dbReference type="EMBL" id="MBP2437144.1"/>
    </source>
</evidence>
<comment type="caution">
    <text evidence="1">The sequence shown here is derived from an EMBL/GenBank/DDBJ whole genome shotgun (WGS) entry which is preliminary data.</text>
</comment>
<keyword evidence="2" id="KW-1185">Reference proteome</keyword>